<evidence type="ECO:0000313" key="2">
    <source>
        <dbReference type="Proteomes" id="UP000823561"/>
    </source>
</evidence>
<comment type="caution">
    <text evidence="1">The sequence shown here is derived from an EMBL/GenBank/DDBJ whole genome shotgun (WGS) entry which is preliminary data.</text>
</comment>
<dbReference type="EMBL" id="JADWDJ010000014">
    <property type="protein sequence ID" value="KAG5270316.1"/>
    <property type="molecule type" value="Genomic_DNA"/>
</dbReference>
<reference evidence="1" key="1">
    <citation type="submission" date="2020-10" db="EMBL/GenBank/DDBJ databases">
        <title>Chromosome-scale genome assembly of the Allis shad, Alosa alosa.</title>
        <authorList>
            <person name="Margot Z."/>
            <person name="Christophe K."/>
            <person name="Cabau C."/>
            <person name="Louis A."/>
            <person name="Berthelot C."/>
            <person name="Parey E."/>
            <person name="Roest Crollius H."/>
            <person name="Montfort J."/>
            <person name="Robinson-Rechavi M."/>
            <person name="Bucao C."/>
            <person name="Bouchez O."/>
            <person name="Gislard M."/>
            <person name="Lluch J."/>
            <person name="Milhes M."/>
            <person name="Lampietro C."/>
            <person name="Lopez Roques C."/>
            <person name="Donnadieu C."/>
            <person name="Braasch I."/>
            <person name="Desvignes T."/>
            <person name="Postlethwait J."/>
            <person name="Bobe J."/>
            <person name="Guiguen Y."/>
        </authorList>
    </citation>
    <scope>NUCLEOTIDE SEQUENCE</scope>
    <source>
        <strain evidence="1">M-15738</strain>
        <tissue evidence="1">Blood</tissue>
    </source>
</reference>
<dbReference type="AlphaFoldDB" id="A0AAV6G8W0"/>
<accession>A0AAV6G8W0</accession>
<dbReference type="Proteomes" id="UP000823561">
    <property type="component" value="Chromosome 14"/>
</dbReference>
<evidence type="ECO:0000313" key="1">
    <source>
        <dbReference type="EMBL" id="KAG5270316.1"/>
    </source>
</evidence>
<sequence length="77" mass="8743">MLYCRFSSCKTVLVITHRFKNHEKRSAPNPASHRIVWKVGHPLTASDSQSSVCFPESRGQDGLPITRHYFRGVESSL</sequence>
<gene>
    <name evidence="1" type="ORF">AALO_G00191280</name>
</gene>
<protein>
    <submittedName>
        <fullName evidence="1">Uncharacterized protein</fullName>
    </submittedName>
</protein>
<proteinExistence type="predicted"/>
<keyword evidence="2" id="KW-1185">Reference proteome</keyword>
<name>A0AAV6G8W0_9TELE</name>
<organism evidence="1 2">
    <name type="scientific">Alosa alosa</name>
    <name type="common">allis shad</name>
    <dbReference type="NCBI Taxonomy" id="278164"/>
    <lineage>
        <taxon>Eukaryota</taxon>
        <taxon>Metazoa</taxon>
        <taxon>Chordata</taxon>
        <taxon>Craniata</taxon>
        <taxon>Vertebrata</taxon>
        <taxon>Euteleostomi</taxon>
        <taxon>Actinopterygii</taxon>
        <taxon>Neopterygii</taxon>
        <taxon>Teleostei</taxon>
        <taxon>Clupei</taxon>
        <taxon>Clupeiformes</taxon>
        <taxon>Clupeoidei</taxon>
        <taxon>Clupeidae</taxon>
        <taxon>Alosa</taxon>
    </lineage>
</organism>